<dbReference type="RefSeq" id="XP_065646130.1">
    <property type="nucleotide sequence ID" value="XM_065790058.1"/>
</dbReference>
<sequence>MVIALQSDGPIFWYIGLKTLHTSGTSKNLAEMITETLLEHNVVHKISLIICDTCSVNTGGSYDGSGGVVGILRSKLFNRPVPYYGCNAHILDLVLKKMVIFHLPTPSKLPTLTDFKFIQKLKNKYPQLKESYNILDKTPHPPPTVKTWRDDYKLLARLCIAFRHYLDNNILPKLQLPTKLPSSHSARWNSRAIYVLLGYFLLPEERPLLKEIAKFISCSWSLTWFKMREEPNWENLKETTSSCIKAQEALTRHILGVKISFKNVH</sequence>
<dbReference type="RefSeq" id="XP_065646135.1">
    <property type="nucleotide sequence ID" value="XM_065790063.1"/>
</dbReference>
<keyword evidence="1" id="KW-1185">Reference proteome</keyword>
<evidence type="ECO:0000313" key="6">
    <source>
        <dbReference type="RefSeq" id="XP_065646138.1"/>
    </source>
</evidence>
<evidence type="ECO:0000313" key="4">
    <source>
        <dbReference type="RefSeq" id="XP_065646135.1"/>
    </source>
</evidence>
<dbReference type="RefSeq" id="XP_065646136.1">
    <property type="nucleotide sequence ID" value="XM_065790064.1"/>
</dbReference>
<name>A0ABM4BB28_HYDVU</name>
<reference evidence="1 2" key="1">
    <citation type="submission" date="2025-05" db="UniProtKB">
        <authorList>
            <consortium name="RefSeq"/>
        </authorList>
    </citation>
    <scope>NUCLEOTIDE SEQUENCE [LARGE SCALE GENOMIC DNA]</scope>
</reference>
<proteinExistence type="predicted"/>
<dbReference type="RefSeq" id="XP_065646138.1">
    <property type="nucleotide sequence ID" value="XM_065790066.1"/>
</dbReference>
<dbReference type="RefSeq" id="XP_065646131.1">
    <property type="nucleotide sequence ID" value="XM_065790059.1"/>
</dbReference>
<evidence type="ECO:0000313" key="1">
    <source>
        <dbReference type="Proteomes" id="UP001652625"/>
    </source>
</evidence>
<evidence type="ECO:0000313" key="2">
    <source>
        <dbReference type="RefSeq" id="XP_065646130.1"/>
    </source>
</evidence>
<organism evidence="1 3">
    <name type="scientific">Hydra vulgaris</name>
    <name type="common">Hydra</name>
    <name type="synonym">Hydra attenuata</name>
    <dbReference type="NCBI Taxonomy" id="6087"/>
    <lineage>
        <taxon>Eukaryota</taxon>
        <taxon>Metazoa</taxon>
        <taxon>Cnidaria</taxon>
        <taxon>Hydrozoa</taxon>
        <taxon>Hydroidolina</taxon>
        <taxon>Anthoathecata</taxon>
        <taxon>Aplanulata</taxon>
        <taxon>Hydridae</taxon>
        <taxon>Hydra</taxon>
    </lineage>
</organism>
<dbReference type="Proteomes" id="UP001652625">
    <property type="component" value="Chromosome 02"/>
</dbReference>
<evidence type="ECO:0000313" key="5">
    <source>
        <dbReference type="RefSeq" id="XP_065646136.1"/>
    </source>
</evidence>
<accession>A0ABM4BB28</accession>
<evidence type="ECO:0000313" key="3">
    <source>
        <dbReference type="RefSeq" id="XP_065646131.1"/>
    </source>
</evidence>
<dbReference type="GeneID" id="136076699"/>
<protein>
    <submittedName>
        <fullName evidence="2 3">Uncharacterized protein LOC136076699 isoform X2</fullName>
    </submittedName>
    <submittedName>
        <fullName evidence="4 5">Uncharacterized protein LOC136076702 isoform X2</fullName>
    </submittedName>
    <submittedName>
        <fullName evidence="6">Uncharacterized protein LOC136076703 isoform X2</fullName>
    </submittedName>
</protein>
<gene>
    <name evidence="2 3" type="primary">LOC136076699</name>
    <name evidence="4 5" type="synonym">LOC136076702</name>
    <name evidence="6" type="synonym">LOC136076703</name>
</gene>